<reference evidence="1 2" key="1">
    <citation type="submission" date="2019-11" db="EMBL/GenBank/DDBJ databases">
        <title>Gordonia sp. nov., a novel actinobacterium isolated from mangrove soil in Hainan.</title>
        <authorList>
            <person name="Huang X."/>
            <person name="Xie Y."/>
            <person name="Chu X."/>
            <person name="Xiao K."/>
        </authorList>
    </citation>
    <scope>NUCLEOTIDE SEQUENCE [LARGE SCALE GENOMIC DNA]</scope>
    <source>
        <strain evidence="1 2">HNM0687</strain>
    </source>
</reference>
<evidence type="ECO:0000313" key="1">
    <source>
        <dbReference type="EMBL" id="MXP23979.1"/>
    </source>
</evidence>
<organism evidence="1 2">
    <name type="scientific">Gordonia mangrovi</name>
    <dbReference type="NCBI Taxonomy" id="2665643"/>
    <lineage>
        <taxon>Bacteria</taxon>
        <taxon>Bacillati</taxon>
        <taxon>Actinomycetota</taxon>
        <taxon>Actinomycetes</taxon>
        <taxon>Mycobacteriales</taxon>
        <taxon>Gordoniaceae</taxon>
        <taxon>Gordonia</taxon>
    </lineage>
</organism>
<dbReference type="RefSeq" id="WP_160904161.1">
    <property type="nucleotide sequence ID" value="NZ_CP102850.1"/>
</dbReference>
<name>A0A6L7GVI1_9ACTN</name>
<dbReference type="InterPro" id="IPR036249">
    <property type="entry name" value="Thioredoxin-like_sf"/>
</dbReference>
<dbReference type="AlphaFoldDB" id="A0A6L7GVI1"/>
<sequence>MTDTDIEIYGDPVCPFTWVTSRWLTSAAERGDARVTWRLMSLAVLNEGQDADGAQAARLHTSRRIGRLVAAATGTDDIGELYTALGRRLHAEGNELTDELAREALTECGLEPSLASAMDNESWDGAVRAAHQRSQDALGNSGGSPITVVNGRAFFGPVLTEIPAPDEAARIFDGFTALAASPAFAQVERPRSGPPKLHEAEA</sequence>
<dbReference type="SUPFAM" id="SSF52833">
    <property type="entry name" value="Thioredoxin-like"/>
    <property type="match status" value="1"/>
</dbReference>
<protein>
    <submittedName>
        <fullName evidence="1">Uncharacterized protein</fullName>
    </submittedName>
</protein>
<dbReference type="InterPro" id="IPR053977">
    <property type="entry name" value="Rv2466c-like"/>
</dbReference>
<dbReference type="Proteomes" id="UP000475545">
    <property type="component" value="Unassembled WGS sequence"/>
</dbReference>
<evidence type="ECO:0000313" key="2">
    <source>
        <dbReference type="Proteomes" id="UP000475545"/>
    </source>
</evidence>
<dbReference type="Pfam" id="PF22234">
    <property type="entry name" value="Rv2466c-like"/>
    <property type="match status" value="1"/>
</dbReference>
<proteinExistence type="predicted"/>
<dbReference type="Gene3D" id="3.40.30.10">
    <property type="entry name" value="Glutaredoxin"/>
    <property type="match status" value="1"/>
</dbReference>
<comment type="caution">
    <text evidence="1">The sequence shown here is derived from an EMBL/GenBank/DDBJ whole genome shotgun (WGS) entry which is preliminary data.</text>
</comment>
<gene>
    <name evidence="1" type="ORF">GIY30_21810</name>
</gene>
<dbReference type="EMBL" id="WMBR01000007">
    <property type="protein sequence ID" value="MXP23979.1"/>
    <property type="molecule type" value="Genomic_DNA"/>
</dbReference>
<keyword evidence="2" id="KW-1185">Reference proteome</keyword>
<accession>A0A6L7GVI1</accession>